<dbReference type="RefSeq" id="WP_153027489.1">
    <property type="nucleotide sequence ID" value="NZ_WIAO01000042.1"/>
</dbReference>
<proteinExistence type="predicted"/>
<accession>A0A6L5GFQ0</accession>
<dbReference type="EMBL" id="WIAO01000042">
    <property type="protein sequence ID" value="MQM28385.1"/>
    <property type="molecule type" value="Genomic_DNA"/>
</dbReference>
<evidence type="ECO:0000313" key="3">
    <source>
        <dbReference type="Proteomes" id="UP000477750"/>
    </source>
</evidence>
<gene>
    <name evidence="2" type="ORF">GFD30_22890</name>
</gene>
<protein>
    <submittedName>
        <fullName evidence="2">Uncharacterized protein</fullName>
    </submittedName>
</protein>
<organism evidence="2 3">
    <name type="scientific">Glycomyces albidus</name>
    <dbReference type="NCBI Taxonomy" id="2656774"/>
    <lineage>
        <taxon>Bacteria</taxon>
        <taxon>Bacillati</taxon>
        <taxon>Actinomycetota</taxon>
        <taxon>Actinomycetes</taxon>
        <taxon>Glycomycetales</taxon>
        <taxon>Glycomycetaceae</taxon>
        <taxon>Glycomyces</taxon>
    </lineage>
</organism>
<evidence type="ECO:0000256" key="1">
    <source>
        <dbReference type="SAM" id="MobiDB-lite"/>
    </source>
</evidence>
<keyword evidence="3" id="KW-1185">Reference proteome</keyword>
<feature type="region of interest" description="Disordered" evidence="1">
    <location>
        <begin position="119"/>
        <end position="142"/>
    </location>
</feature>
<sequence length="254" mass="26376">MGNVRDLAAMIEADRAEVAGLSGPIDSSKGQAEATAGAVAQLGIEGRAAQLRQAVDRIEEAQAIRAAIEGVLVKAHWQAMSAVHGTMGPGAAKGSGPGGSFIAADGTVTTRDGRPAAGHLDAVPPHLRQDPTPTGIDLLEPPRRKKGSTLFREAVGKGDQVEDATKALDKNFDTAWDAIFGEPSPAKAQQNAVSETLSSREPVLTEMPAPKVGGGGAVMASFVASLVVTKTLQPIVRQFERISSRFRKAENRGG</sequence>
<comment type="caution">
    <text evidence="2">The sequence shown here is derived from an EMBL/GenBank/DDBJ whole genome shotgun (WGS) entry which is preliminary data.</text>
</comment>
<dbReference type="Proteomes" id="UP000477750">
    <property type="component" value="Unassembled WGS sequence"/>
</dbReference>
<name>A0A6L5GFQ0_9ACTN</name>
<reference evidence="2 3" key="1">
    <citation type="submission" date="2019-10" db="EMBL/GenBank/DDBJ databases">
        <title>Glycomyces albidus sp. nov., a novel actinomycete isolated from rhizosphere soil of wheat (Triticum aestivum L.).</title>
        <authorList>
            <person name="Qian L."/>
        </authorList>
    </citation>
    <scope>NUCLEOTIDE SEQUENCE [LARGE SCALE GENOMIC DNA]</scope>
    <source>
        <strain evidence="2 3">NEAU-7082</strain>
    </source>
</reference>
<dbReference type="AlphaFoldDB" id="A0A6L5GFQ0"/>
<evidence type="ECO:0000313" key="2">
    <source>
        <dbReference type="EMBL" id="MQM28385.1"/>
    </source>
</evidence>